<gene>
    <name evidence="1" type="ORF">PLEOSDRAFT_159707</name>
</gene>
<name>A0A067NED4_PLEO1</name>
<organism evidence="1 2">
    <name type="scientific">Pleurotus ostreatus (strain PC15)</name>
    <name type="common">Oyster mushroom</name>
    <dbReference type="NCBI Taxonomy" id="1137138"/>
    <lineage>
        <taxon>Eukaryota</taxon>
        <taxon>Fungi</taxon>
        <taxon>Dikarya</taxon>
        <taxon>Basidiomycota</taxon>
        <taxon>Agaricomycotina</taxon>
        <taxon>Agaricomycetes</taxon>
        <taxon>Agaricomycetidae</taxon>
        <taxon>Agaricales</taxon>
        <taxon>Pleurotineae</taxon>
        <taxon>Pleurotaceae</taxon>
        <taxon>Pleurotus</taxon>
    </lineage>
</organism>
<evidence type="ECO:0000313" key="2">
    <source>
        <dbReference type="Proteomes" id="UP000027073"/>
    </source>
</evidence>
<dbReference type="Proteomes" id="UP000027073">
    <property type="component" value="Unassembled WGS sequence"/>
</dbReference>
<dbReference type="InParanoid" id="A0A067NED4"/>
<dbReference type="HOGENOM" id="CLU_921723_0_0_1"/>
<evidence type="ECO:0000313" key="1">
    <source>
        <dbReference type="EMBL" id="KDQ26373.1"/>
    </source>
</evidence>
<dbReference type="OrthoDB" id="3233375at2759"/>
<dbReference type="VEuPathDB" id="FungiDB:PLEOSDRAFT_159707"/>
<dbReference type="EMBL" id="KL198009">
    <property type="protein sequence ID" value="KDQ26373.1"/>
    <property type="molecule type" value="Genomic_DNA"/>
</dbReference>
<proteinExistence type="predicted"/>
<dbReference type="AlphaFoldDB" id="A0A067NED4"/>
<sequence length="302" mass="32754">MSVCSLECAILRVFDRAPIIHSTSVAAPRSPSILLISTPWRTVSTLLPLQVSKSLNNHYAAESILIGESLKFCQYLMKFPLVDPGLVAATPLRVIMASSHTEVTSGLRFGMPAAHSNANVAQIADPMSSIGTEAGPQDSKGAMRRPCHFHSKAIGLYNAFRKILGLPLIEHAPAAGIQMHGGVLHTLPFIGTPLAADTANGSSAVPLTRPDHNPHVHKNGASFMRRLHFALMALGPWEGRAGAFVLVAVLAFFFCIVRESFDNAEENFVTPPHYLADEKQRKKLQSPFHHYRPAPCSQDALT</sequence>
<accession>A0A067NED4</accession>
<reference evidence="2" key="1">
    <citation type="journal article" date="2014" name="Proc. Natl. Acad. Sci. U.S.A.">
        <title>Extensive sampling of basidiomycete genomes demonstrates inadequacy of the white-rot/brown-rot paradigm for wood decay fungi.</title>
        <authorList>
            <person name="Riley R."/>
            <person name="Salamov A.A."/>
            <person name="Brown D.W."/>
            <person name="Nagy L.G."/>
            <person name="Floudas D."/>
            <person name="Held B.W."/>
            <person name="Levasseur A."/>
            <person name="Lombard V."/>
            <person name="Morin E."/>
            <person name="Otillar R."/>
            <person name="Lindquist E.A."/>
            <person name="Sun H."/>
            <person name="LaButti K.M."/>
            <person name="Schmutz J."/>
            <person name="Jabbour D."/>
            <person name="Luo H."/>
            <person name="Baker S.E."/>
            <person name="Pisabarro A.G."/>
            <person name="Walton J.D."/>
            <person name="Blanchette R.A."/>
            <person name="Henrissat B."/>
            <person name="Martin F."/>
            <person name="Cullen D."/>
            <person name="Hibbett D.S."/>
            <person name="Grigoriev I.V."/>
        </authorList>
    </citation>
    <scope>NUCLEOTIDE SEQUENCE [LARGE SCALE GENOMIC DNA]</scope>
    <source>
        <strain evidence="2">PC15</strain>
    </source>
</reference>
<protein>
    <submittedName>
        <fullName evidence="1">Uncharacterized protein</fullName>
    </submittedName>
</protein>